<name>A0A517T8I6_9PLAN</name>
<dbReference type="RefSeq" id="WP_145262090.1">
    <property type="nucleotide sequence ID" value="NZ_CP036316.1"/>
</dbReference>
<reference evidence="1 2" key="1">
    <citation type="submission" date="2019-02" db="EMBL/GenBank/DDBJ databases">
        <title>Deep-cultivation of Planctomycetes and their phenomic and genomic characterization uncovers novel biology.</title>
        <authorList>
            <person name="Wiegand S."/>
            <person name="Jogler M."/>
            <person name="Boedeker C."/>
            <person name="Pinto D."/>
            <person name="Vollmers J."/>
            <person name="Rivas-Marin E."/>
            <person name="Kohn T."/>
            <person name="Peeters S.H."/>
            <person name="Heuer A."/>
            <person name="Rast P."/>
            <person name="Oberbeckmann S."/>
            <person name="Bunk B."/>
            <person name="Jeske O."/>
            <person name="Meyerdierks A."/>
            <person name="Storesund J.E."/>
            <person name="Kallscheuer N."/>
            <person name="Luecker S."/>
            <person name="Lage O.M."/>
            <person name="Pohl T."/>
            <person name="Merkel B.J."/>
            <person name="Hornburger P."/>
            <person name="Mueller R.-W."/>
            <person name="Bruemmer F."/>
            <person name="Labrenz M."/>
            <person name="Spormann A.M."/>
            <person name="Op den Camp H."/>
            <person name="Overmann J."/>
            <person name="Amann R."/>
            <person name="Jetten M.S.M."/>
            <person name="Mascher T."/>
            <person name="Medema M.H."/>
            <person name="Devos D.P."/>
            <person name="Kaster A.-K."/>
            <person name="Ovreas L."/>
            <person name="Rohde M."/>
            <person name="Galperin M.Y."/>
            <person name="Jogler C."/>
        </authorList>
    </citation>
    <scope>NUCLEOTIDE SEQUENCE [LARGE SCALE GENOMIC DNA]</scope>
    <source>
        <strain evidence="1 2">V22</strain>
    </source>
</reference>
<keyword evidence="2" id="KW-1185">Reference proteome</keyword>
<protein>
    <submittedName>
        <fullName evidence="1">Uncharacterized protein</fullName>
    </submittedName>
</protein>
<gene>
    <name evidence="1" type="ORF">V22_19430</name>
</gene>
<evidence type="ECO:0000313" key="2">
    <source>
        <dbReference type="Proteomes" id="UP000319976"/>
    </source>
</evidence>
<accession>A0A517T8I6</accession>
<dbReference type="KEGG" id="chya:V22_19430"/>
<dbReference type="AlphaFoldDB" id="A0A517T8I6"/>
<organism evidence="1 2">
    <name type="scientific">Calycomorphotria hydatis</name>
    <dbReference type="NCBI Taxonomy" id="2528027"/>
    <lineage>
        <taxon>Bacteria</taxon>
        <taxon>Pseudomonadati</taxon>
        <taxon>Planctomycetota</taxon>
        <taxon>Planctomycetia</taxon>
        <taxon>Planctomycetales</taxon>
        <taxon>Planctomycetaceae</taxon>
        <taxon>Calycomorphotria</taxon>
    </lineage>
</organism>
<sequence>MIKWNDISDKHSRFFEGNDENHTSNNYTEALEALLGFLKSDILGKGNSQYVDLFFLKINTDSGRLIACATTKEKYSAGVADGCCIRCQAVQNYWYNLDDSGVADDVFEIKITEHSKEIGAHFKKMLNENVDEIFAKCSVGDATYWIIGIEPNDIIVDEKLFDEND</sequence>
<dbReference type="OrthoDB" id="9872491at2"/>
<evidence type="ECO:0000313" key="1">
    <source>
        <dbReference type="EMBL" id="QDT64702.1"/>
    </source>
</evidence>
<dbReference type="EMBL" id="CP036316">
    <property type="protein sequence ID" value="QDT64702.1"/>
    <property type="molecule type" value="Genomic_DNA"/>
</dbReference>
<dbReference type="Proteomes" id="UP000319976">
    <property type="component" value="Chromosome"/>
</dbReference>
<proteinExistence type="predicted"/>